<sequence length="384" mass="42257">MFGGLAHVLRAFGTSSVDVYEWAEADVRKGRLPNKPLWSELATPHPAIQFTGWQLAHAVIKADYLIERDWLLPSLGFILQIDRIVDLGARPNLRLVTGSPATLNDFTRTSLAGRIGQGLSLLFAHSKGYSFVCHLASDPEVIAHIAALPKTARKRAADFLFESQDMNRMILESKASFTQPENEPSPIKSKLRDALTGQVDYWMARISPAAQKGFAVYSCLRESGSLVPSALIFVDPPRQLVRDPIDFPESLVRRRNYAAWLTLMGLQESARTLMGPGRRDTRAIDVPVIRIGTRKFAVSFQSISQKMHQWVCAGLDVEALATIGAAIDGDDGPLLAYGRDASDGLATSAGGVEYGSVFPDGSYFGVFDESSRVHRFEGYQQFLL</sequence>
<dbReference type="EMBL" id="JAUSWH010000002">
    <property type="protein sequence ID" value="MDQ0454613.1"/>
    <property type="molecule type" value="Genomic_DNA"/>
</dbReference>
<dbReference type="Proteomes" id="UP001235269">
    <property type="component" value="Unassembled WGS sequence"/>
</dbReference>
<comment type="caution">
    <text evidence="1">The sequence shown here is derived from an EMBL/GenBank/DDBJ whole genome shotgun (WGS) entry which is preliminary data.</text>
</comment>
<protein>
    <submittedName>
        <fullName evidence="1">Uncharacterized protein</fullName>
    </submittedName>
</protein>
<proteinExistence type="predicted"/>
<organism evidence="1 2">
    <name type="scientific">Rhizobium paknamense</name>
    <dbReference type="NCBI Taxonomy" id="1206817"/>
    <lineage>
        <taxon>Bacteria</taxon>
        <taxon>Pseudomonadati</taxon>
        <taxon>Pseudomonadota</taxon>
        <taxon>Alphaproteobacteria</taxon>
        <taxon>Hyphomicrobiales</taxon>
        <taxon>Rhizobiaceae</taxon>
        <taxon>Rhizobium/Agrobacterium group</taxon>
        <taxon>Rhizobium</taxon>
    </lineage>
</organism>
<evidence type="ECO:0000313" key="2">
    <source>
        <dbReference type="Proteomes" id="UP001235269"/>
    </source>
</evidence>
<gene>
    <name evidence="1" type="ORF">QO005_000940</name>
</gene>
<dbReference type="RefSeq" id="WP_307156818.1">
    <property type="nucleotide sequence ID" value="NZ_JAUSWH010000002.1"/>
</dbReference>
<name>A0ABU0IAE4_9HYPH</name>
<accession>A0ABU0IAE4</accession>
<keyword evidence="2" id="KW-1185">Reference proteome</keyword>
<reference evidence="1 2" key="1">
    <citation type="submission" date="2023-07" db="EMBL/GenBank/DDBJ databases">
        <title>Genomic Encyclopedia of Type Strains, Phase IV (KMG-IV): sequencing the most valuable type-strain genomes for metagenomic binning, comparative biology and taxonomic classification.</title>
        <authorList>
            <person name="Goeker M."/>
        </authorList>
    </citation>
    <scope>NUCLEOTIDE SEQUENCE [LARGE SCALE GENOMIC DNA]</scope>
    <source>
        <strain evidence="1 2">DSM 100301</strain>
    </source>
</reference>
<evidence type="ECO:0000313" key="1">
    <source>
        <dbReference type="EMBL" id="MDQ0454613.1"/>
    </source>
</evidence>